<name>A0A8J2JGS5_9HEXA</name>
<dbReference type="AlphaFoldDB" id="A0A8J2JGS5"/>
<reference evidence="2" key="1">
    <citation type="submission" date="2021-06" db="EMBL/GenBank/DDBJ databases">
        <authorList>
            <person name="Hodson N. C."/>
            <person name="Mongue J. A."/>
            <person name="Jaron S. K."/>
        </authorList>
    </citation>
    <scope>NUCLEOTIDE SEQUENCE</scope>
</reference>
<accession>A0A8J2JGS5</accession>
<evidence type="ECO:0000256" key="1">
    <source>
        <dbReference type="SAM" id="MobiDB-lite"/>
    </source>
</evidence>
<protein>
    <submittedName>
        <fullName evidence="2">Uncharacterized protein</fullName>
    </submittedName>
</protein>
<feature type="region of interest" description="Disordered" evidence="1">
    <location>
        <begin position="119"/>
        <end position="215"/>
    </location>
</feature>
<organism evidence="2 3">
    <name type="scientific">Allacma fusca</name>
    <dbReference type="NCBI Taxonomy" id="39272"/>
    <lineage>
        <taxon>Eukaryota</taxon>
        <taxon>Metazoa</taxon>
        <taxon>Ecdysozoa</taxon>
        <taxon>Arthropoda</taxon>
        <taxon>Hexapoda</taxon>
        <taxon>Collembola</taxon>
        <taxon>Symphypleona</taxon>
        <taxon>Sminthuridae</taxon>
        <taxon>Allacma</taxon>
    </lineage>
</organism>
<feature type="compositionally biased region" description="Basic and acidic residues" evidence="1">
    <location>
        <begin position="167"/>
        <end position="199"/>
    </location>
</feature>
<feature type="compositionally biased region" description="Basic and acidic residues" evidence="1">
    <location>
        <begin position="119"/>
        <end position="152"/>
    </location>
</feature>
<keyword evidence="3" id="KW-1185">Reference proteome</keyword>
<feature type="compositionally biased region" description="Pro residues" evidence="1">
    <location>
        <begin position="153"/>
        <end position="166"/>
    </location>
</feature>
<proteinExistence type="predicted"/>
<dbReference type="EMBL" id="CAJVCH010065923">
    <property type="protein sequence ID" value="CAG7719953.1"/>
    <property type="molecule type" value="Genomic_DNA"/>
</dbReference>
<sequence>MMILIVNRYLICLNRELKIVGMSGCNDDEGNKALKNHLTKCAGLGDRPKPFVCCEKKPDPCEPKPAKADCTSCKPEPKCEPPVQLIPYVPQCVVPPTATFTCPKSDCCPPKEEPKCCPPKEEPKCCPPPKEEPKCCPPKEEPKCCPPKEEPKCCPPPKQEPKCCPPPKEEPKCCPPKDEPNCGPPKEEPKGCPAKEKPKCSPPPKNNCTNNNDNSCTVKPLKYDDC</sequence>
<feature type="compositionally biased region" description="Low complexity" evidence="1">
    <location>
        <begin position="206"/>
        <end position="215"/>
    </location>
</feature>
<evidence type="ECO:0000313" key="3">
    <source>
        <dbReference type="Proteomes" id="UP000708208"/>
    </source>
</evidence>
<comment type="caution">
    <text evidence="2">The sequence shown here is derived from an EMBL/GenBank/DDBJ whole genome shotgun (WGS) entry which is preliminary data.</text>
</comment>
<evidence type="ECO:0000313" key="2">
    <source>
        <dbReference type="EMBL" id="CAG7719953.1"/>
    </source>
</evidence>
<gene>
    <name evidence="2" type="ORF">AFUS01_LOCUS9248</name>
</gene>
<dbReference type="Proteomes" id="UP000708208">
    <property type="component" value="Unassembled WGS sequence"/>
</dbReference>